<organism evidence="15 17">
    <name type="scientific">Bacteroides faecis</name>
    <dbReference type="NCBI Taxonomy" id="674529"/>
    <lineage>
        <taxon>Bacteria</taxon>
        <taxon>Pseudomonadati</taxon>
        <taxon>Bacteroidota</taxon>
        <taxon>Bacteroidia</taxon>
        <taxon>Bacteroidales</taxon>
        <taxon>Bacteroidaceae</taxon>
        <taxon>Bacteroides</taxon>
    </lineage>
</organism>
<evidence type="ECO:0000259" key="14">
    <source>
        <dbReference type="PROSITE" id="PS50879"/>
    </source>
</evidence>
<evidence type="ECO:0000256" key="2">
    <source>
        <dbReference type="ARBA" id="ARBA00001946"/>
    </source>
</evidence>
<feature type="binding site" evidence="13">
    <location>
        <position position="231"/>
    </location>
    <ligand>
        <name>Mg(2+)</name>
        <dbReference type="ChEBI" id="CHEBI:18420"/>
        <label>1</label>
    </ligand>
</feature>
<dbReference type="PIRSF" id="PIRSF037839">
    <property type="entry name" value="Ribonuclease_H"/>
    <property type="match status" value="1"/>
</dbReference>
<sequence>MFDSGIYLYLRAVNAIDIIIHYQKMAKEKFYVVWEGVTPGVYTSWTDCQLQIKGYEGAKYKSFDTREEAERALTSSPYAYIGKNAKKKSEAARTGSDTLPASVIDNSLAVDAACSGNPGPMEYRGVHVASRQEIFHFGPMKGTNNIGEFLAIVHGLALLKQKGFDMPIYSDSVNAISWVRQKKCKTKLPRNEETEELFKVIERAEKWLKENTYTTRIIKWETKEWGEIPADFGRK</sequence>
<evidence type="ECO:0000256" key="7">
    <source>
        <dbReference type="ARBA" id="ARBA00022722"/>
    </source>
</evidence>
<keyword evidence="8 12" id="KW-0479">Metal-binding</keyword>
<dbReference type="EMBL" id="CZAE01000007">
    <property type="protein sequence ID" value="CUP08703.1"/>
    <property type="molecule type" value="Genomic_DNA"/>
</dbReference>
<keyword evidence="12" id="KW-0963">Cytoplasm</keyword>
<feature type="domain" description="RNase H type-1" evidence="14">
    <location>
        <begin position="102"/>
        <end position="235"/>
    </location>
</feature>
<keyword evidence="13" id="KW-0464">Manganese</keyword>
<dbReference type="InterPro" id="IPR017290">
    <property type="entry name" value="RNase_H_bac"/>
</dbReference>
<comment type="similarity">
    <text evidence="4 12">Belongs to the RNase H family.</text>
</comment>
<dbReference type="InterPro" id="IPR009027">
    <property type="entry name" value="Ribosomal_bL9/RNase_H1_N"/>
</dbReference>
<dbReference type="GO" id="GO:0004523">
    <property type="term" value="F:RNA-DNA hybrid ribonuclease activity"/>
    <property type="evidence" value="ECO:0007669"/>
    <property type="project" value="UniProtKB-UniRule"/>
</dbReference>
<keyword evidence="7 12" id="KW-0540">Nuclease</keyword>
<dbReference type="GO" id="GO:0046872">
    <property type="term" value="F:metal ion binding"/>
    <property type="evidence" value="ECO:0007669"/>
    <property type="project" value="UniProtKB-KW"/>
</dbReference>
<comment type="cofactor">
    <cofactor evidence="2">
        <name>Mg(2+)</name>
        <dbReference type="ChEBI" id="CHEBI:18420"/>
    </cofactor>
</comment>
<accession>A0A174K9E4</accession>
<evidence type="ECO:0000313" key="15">
    <source>
        <dbReference type="EMBL" id="CUP08703.1"/>
    </source>
</evidence>
<dbReference type="FunFam" id="3.30.420.10:FF:000141">
    <property type="entry name" value="Ribonuclease H"/>
    <property type="match status" value="1"/>
</dbReference>
<dbReference type="InterPro" id="IPR002156">
    <property type="entry name" value="RNaseH_domain"/>
</dbReference>
<dbReference type="SUPFAM" id="SSF53098">
    <property type="entry name" value="Ribonuclease H-like"/>
    <property type="match status" value="1"/>
</dbReference>
<protein>
    <recommendedName>
        <fullName evidence="6 12">Ribonuclease H</fullName>
        <ecNumber evidence="5 12">3.1.26.4</ecNumber>
    </recommendedName>
</protein>
<evidence type="ECO:0000256" key="5">
    <source>
        <dbReference type="ARBA" id="ARBA00012180"/>
    </source>
</evidence>
<evidence type="ECO:0000256" key="8">
    <source>
        <dbReference type="ARBA" id="ARBA00022723"/>
    </source>
</evidence>
<feature type="binding site" evidence="13">
    <location>
        <position position="171"/>
    </location>
    <ligand>
        <name>Mg(2+)</name>
        <dbReference type="ChEBI" id="CHEBI:18420"/>
        <label>2</label>
    </ligand>
</feature>
<comment type="subcellular location">
    <subcellularLocation>
        <location evidence="12">Cytoplasm</location>
    </subcellularLocation>
</comment>
<dbReference type="InterPro" id="IPR037056">
    <property type="entry name" value="RNase_H1_N_sf"/>
</dbReference>
<dbReference type="PANTHER" id="PTHR10642">
    <property type="entry name" value="RIBONUCLEASE H1"/>
    <property type="match status" value="1"/>
</dbReference>
<feature type="binding site" evidence="13">
    <location>
        <position position="148"/>
    </location>
    <ligand>
        <name>Mg(2+)</name>
        <dbReference type="ChEBI" id="CHEBI:18420"/>
        <label>2</label>
    </ligand>
</feature>
<evidence type="ECO:0000256" key="11">
    <source>
        <dbReference type="ARBA" id="ARBA00022842"/>
    </source>
</evidence>
<keyword evidence="11 12" id="KW-0460">Magnesium</keyword>
<dbReference type="Proteomes" id="UP000095606">
    <property type="component" value="Unassembled WGS sequence"/>
</dbReference>
<evidence type="ECO:0000256" key="9">
    <source>
        <dbReference type="ARBA" id="ARBA00022759"/>
    </source>
</evidence>
<accession>A0A6N2XNP1</accession>
<evidence type="ECO:0000313" key="16">
    <source>
        <dbReference type="EMBL" id="VYT55825.1"/>
    </source>
</evidence>
<proteinExistence type="inferred from homology"/>
<evidence type="ECO:0000256" key="3">
    <source>
        <dbReference type="ARBA" id="ARBA00004065"/>
    </source>
</evidence>
<dbReference type="FunFam" id="3.40.970.10:FF:000002">
    <property type="entry name" value="Ribonuclease H"/>
    <property type="match status" value="1"/>
</dbReference>
<dbReference type="GO" id="GO:0005737">
    <property type="term" value="C:cytoplasm"/>
    <property type="evidence" value="ECO:0007669"/>
    <property type="project" value="UniProtKB-SubCell"/>
</dbReference>
<dbReference type="InterPro" id="IPR050092">
    <property type="entry name" value="RNase_H"/>
</dbReference>
<reference evidence="16" key="2">
    <citation type="submission" date="2019-11" db="EMBL/GenBank/DDBJ databases">
        <authorList>
            <person name="Feng L."/>
        </authorList>
    </citation>
    <scope>NUCLEOTIDE SEQUENCE</scope>
    <source>
        <strain evidence="16">BfaecisLFYP10</strain>
    </source>
</reference>
<dbReference type="SUPFAM" id="SSF55658">
    <property type="entry name" value="L9 N-domain-like"/>
    <property type="match status" value="1"/>
</dbReference>
<evidence type="ECO:0000256" key="4">
    <source>
        <dbReference type="ARBA" id="ARBA00005300"/>
    </source>
</evidence>
<dbReference type="Gene3D" id="3.40.970.10">
    <property type="entry name" value="Ribonuclease H1, N-terminal domain"/>
    <property type="match status" value="1"/>
</dbReference>
<dbReference type="Gene3D" id="3.30.420.10">
    <property type="entry name" value="Ribonuclease H-like superfamily/Ribonuclease H"/>
    <property type="match status" value="1"/>
</dbReference>
<dbReference type="PANTHER" id="PTHR10642:SF26">
    <property type="entry name" value="RIBONUCLEASE H1"/>
    <property type="match status" value="1"/>
</dbReference>
<dbReference type="Pfam" id="PF01693">
    <property type="entry name" value="Cauli_VI"/>
    <property type="match status" value="1"/>
</dbReference>
<dbReference type="GO" id="GO:0043137">
    <property type="term" value="P:DNA replication, removal of RNA primer"/>
    <property type="evidence" value="ECO:0007669"/>
    <property type="project" value="TreeGrafter"/>
</dbReference>
<keyword evidence="9 12" id="KW-0255">Endonuclease</keyword>
<comment type="cofactor">
    <cofactor evidence="13">
        <name>Mn(2+)</name>
        <dbReference type="ChEBI" id="CHEBI:29035"/>
    </cofactor>
    <cofactor evidence="13">
        <name>Mg(2+)</name>
        <dbReference type="ChEBI" id="CHEBI:18420"/>
    </cofactor>
    <text evidence="13">Binds 2 metal ions per subunit. Manganese or magnesium.</text>
</comment>
<evidence type="ECO:0000256" key="12">
    <source>
        <dbReference type="PIRNR" id="PIRNR037839"/>
    </source>
</evidence>
<dbReference type="InterPro" id="IPR012337">
    <property type="entry name" value="RNaseH-like_sf"/>
</dbReference>
<name>A0A174K9E4_9BACE</name>
<keyword evidence="10 12" id="KW-0378">Hydrolase</keyword>
<dbReference type="AlphaFoldDB" id="A0A174K9E4"/>
<comment type="function">
    <text evidence="3 12">Endonuclease that specifically degrades the RNA of RNA-DNA hybrids.</text>
</comment>
<feature type="binding site" evidence="13">
    <location>
        <position position="111"/>
    </location>
    <ligand>
        <name>Mg(2+)</name>
        <dbReference type="ChEBI" id="CHEBI:18420"/>
        <label>1</label>
    </ligand>
</feature>
<dbReference type="EC" id="3.1.26.4" evidence="5 12"/>
<comment type="catalytic activity">
    <reaction evidence="1 12">
        <text>Endonucleolytic cleavage to 5'-phosphomonoester.</text>
        <dbReference type="EC" id="3.1.26.4"/>
    </reaction>
</comment>
<reference evidence="15 17" key="1">
    <citation type="submission" date="2015-09" db="EMBL/GenBank/DDBJ databases">
        <authorList>
            <consortium name="Pathogen Informatics"/>
        </authorList>
    </citation>
    <scope>NUCLEOTIDE SEQUENCE [LARGE SCALE GENOMIC DNA]</scope>
    <source>
        <strain evidence="15 17">2789STDY5834846</strain>
    </source>
</reference>
<dbReference type="PROSITE" id="PS50879">
    <property type="entry name" value="RNASE_H_1"/>
    <property type="match status" value="1"/>
</dbReference>
<dbReference type="InterPro" id="IPR011320">
    <property type="entry name" value="RNase_H1_N"/>
</dbReference>
<evidence type="ECO:0000256" key="10">
    <source>
        <dbReference type="ARBA" id="ARBA00022801"/>
    </source>
</evidence>
<evidence type="ECO:0000256" key="13">
    <source>
        <dbReference type="PIRSR" id="PIRSR037839-1"/>
    </source>
</evidence>
<dbReference type="EMBL" id="CACRSZ010000104">
    <property type="protein sequence ID" value="VYT55825.1"/>
    <property type="molecule type" value="Genomic_DNA"/>
</dbReference>
<dbReference type="GO" id="GO:0003676">
    <property type="term" value="F:nucleic acid binding"/>
    <property type="evidence" value="ECO:0007669"/>
    <property type="project" value="UniProtKB-UniRule"/>
</dbReference>
<evidence type="ECO:0000256" key="6">
    <source>
        <dbReference type="ARBA" id="ARBA00017721"/>
    </source>
</evidence>
<evidence type="ECO:0000313" key="17">
    <source>
        <dbReference type="Proteomes" id="UP000095606"/>
    </source>
</evidence>
<dbReference type="InterPro" id="IPR036397">
    <property type="entry name" value="RNaseH_sf"/>
</dbReference>
<gene>
    <name evidence="15" type="primary">rnhA_2</name>
    <name evidence="16" type="synonym">rnhA</name>
    <name evidence="16" type="ORF">BFLFYP10_05030</name>
    <name evidence="15" type="ORF">ERS852461_01823</name>
</gene>
<evidence type="ECO:0000256" key="1">
    <source>
        <dbReference type="ARBA" id="ARBA00000077"/>
    </source>
</evidence>
<dbReference type="Pfam" id="PF00075">
    <property type="entry name" value="RNase_H"/>
    <property type="match status" value="1"/>
</dbReference>